<evidence type="ECO:0000259" key="3">
    <source>
        <dbReference type="Pfam" id="PF01205"/>
    </source>
</evidence>
<keyword evidence="5" id="KW-1185">Reference proteome</keyword>
<dbReference type="Gene3D" id="3.30.230.30">
    <property type="entry name" value="Impact, N-terminal domain"/>
    <property type="match status" value="1"/>
</dbReference>
<proteinExistence type="inferred from homology"/>
<comment type="similarity">
    <text evidence="1">Belongs to the IMPACT family.</text>
</comment>
<dbReference type="EMBL" id="BDRX01000119">
    <property type="protein sequence ID" value="GBF98226.1"/>
    <property type="molecule type" value="Genomic_DNA"/>
</dbReference>
<dbReference type="STRING" id="307507.A0A2V0PEF5"/>
<dbReference type="GO" id="GO:0006446">
    <property type="term" value="P:regulation of translational initiation"/>
    <property type="evidence" value="ECO:0007669"/>
    <property type="project" value="TreeGrafter"/>
</dbReference>
<evidence type="ECO:0000313" key="5">
    <source>
        <dbReference type="Proteomes" id="UP000247498"/>
    </source>
</evidence>
<feature type="domain" description="Impact N-terminal" evidence="3">
    <location>
        <begin position="46"/>
        <end position="146"/>
    </location>
</feature>
<dbReference type="GO" id="GO:0005737">
    <property type="term" value="C:cytoplasm"/>
    <property type="evidence" value="ECO:0007669"/>
    <property type="project" value="TreeGrafter"/>
</dbReference>
<dbReference type="InterPro" id="IPR020568">
    <property type="entry name" value="Ribosomal_Su5_D2-typ_SF"/>
</dbReference>
<gene>
    <name evidence="4" type="ORF">Rsub_11046</name>
</gene>
<organism evidence="4 5">
    <name type="scientific">Raphidocelis subcapitata</name>
    <dbReference type="NCBI Taxonomy" id="307507"/>
    <lineage>
        <taxon>Eukaryota</taxon>
        <taxon>Viridiplantae</taxon>
        <taxon>Chlorophyta</taxon>
        <taxon>core chlorophytes</taxon>
        <taxon>Chlorophyceae</taxon>
        <taxon>CS clade</taxon>
        <taxon>Sphaeropleales</taxon>
        <taxon>Selenastraceae</taxon>
        <taxon>Raphidocelis</taxon>
    </lineage>
</organism>
<dbReference type="PROSITE" id="PS00910">
    <property type="entry name" value="UPF0029"/>
    <property type="match status" value="1"/>
</dbReference>
<dbReference type="Gene3D" id="3.30.70.240">
    <property type="match status" value="1"/>
</dbReference>
<evidence type="ECO:0000256" key="1">
    <source>
        <dbReference type="ARBA" id="ARBA00007665"/>
    </source>
</evidence>
<reference evidence="4 5" key="1">
    <citation type="journal article" date="2018" name="Sci. Rep.">
        <title>Raphidocelis subcapitata (=Pseudokirchneriella subcapitata) provides an insight into genome evolution and environmental adaptations in the Sphaeropleales.</title>
        <authorList>
            <person name="Suzuki S."/>
            <person name="Yamaguchi H."/>
            <person name="Nakajima N."/>
            <person name="Kawachi M."/>
        </authorList>
    </citation>
    <scope>NUCLEOTIDE SEQUENCE [LARGE SCALE GENOMIC DNA]</scope>
    <source>
        <strain evidence="4 5">NIES-35</strain>
    </source>
</reference>
<comment type="caution">
    <text evidence="4">The sequence shown here is derived from an EMBL/GenBank/DDBJ whole genome shotgun (WGS) entry which is preliminary data.</text>
</comment>
<accession>A0A2V0PEF5</accession>
<dbReference type="InterPro" id="IPR023582">
    <property type="entry name" value="Impact"/>
</dbReference>
<dbReference type="InterPro" id="IPR036956">
    <property type="entry name" value="Impact_N_sf"/>
</dbReference>
<feature type="region of interest" description="Disordered" evidence="2">
    <location>
        <begin position="1"/>
        <end position="20"/>
    </location>
</feature>
<dbReference type="InterPro" id="IPR020569">
    <property type="entry name" value="UPF0029_Impact_CS"/>
</dbReference>
<sequence length="230" mass="23153">MSSRPGGGGSPRGSAAGSGLAAAAGAGGASGYWTIEQETHLEVEVKKSRFIVTAWPVQSGEQAMRLIADASDPSASHSCWAWRVGPAHRCSDDGEPSGTAGRPILGAIEGDGLDGVAVLVVRFFGGIKLGSGGLVRAYGGAARDCLRAAPKVFVKRRALVAAVSPFASVGAVYGAVQRLGGAAEGEESYTEAGDVRVTFLVDADAVGVLAEAVSNATSGRVVLQVVEAGE</sequence>
<dbReference type="PANTHER" id="PTHR16301">
    <property type="entry name" value="IMPACT-RELATED"/>
    <property type="match status" value="1"/>
</dbReference>
<dbReference type="FunCoup" id="A0A2V0PEF5">
    <property type="interactions" value="6"/>
</dbReference>
<dbReference type="AlphaFoldDB" id="A0A2V0PEF5"/>
<evidence type="ECO:0000313" key="4">
    <source>
        <dbReference type="EMBL" id="GBF98226.1"/>
    </source>
</evidence>
<evidence type="ECO:0000256" key="2">
    <source>
        <dbReference type="SAM" id="MobiDB-lite"/>
    </source>
</evidence>
<protein>
    <recommendedName>
        <fullName evidence="3">Impact N-terminal domain-containing protein</fullName>
    </recommendedName>
</protein>
<dbReference type="InParanoid" id="A0A2V0PEF5"/>
<name>A0A2V0PEF5_9CHLO</name>
<dbReference type="Pfam" id="PF01205">
    <property type="entry name" value="Impact_N"/>
    <property type="match status" value="1"/>
</dbReference>
<dbReference type="InterPro" id="IPR001498">
    <property type="entry name" value="Impact_N"/>
</dbReference>
<dbReference type="OrthoDB" id="10262814at2759"/>
<feature type="compositionally biased region" description="Gly residues" evidence="2">
    <location>
        <begin position="1"/>
        <end position="11"/>
    </location>
</feature>
<dbReference type="Proteomes" id="UP000247498">
    <property type="component" value="Unassembled WGS sequence"/>
</dbReference>
<dbReference type="SUPFAM" id="SSF54211">
    <property type="entry name" value="Ribosomal protein S5 domain 2-like"/>
    <property type="match status" value="1"/>
</dbReference>
<dbReference type="PANTHER" id="PTHR16301:SF20">
    <property type="entry name" value="IMPACT FAMILY MEMBER YIGZ"/>
    <property type="match status" value="1"/>
</dbReference>